<feature type="transmembrane region" description="Helical" evidence="5">
    <location>
        <begin position="41"/>
        <end position="62"/>
    </location>
</feature>
<evidence type="ECO:0000256" key="2">
    <source>
        <dbReference type="ARBA" id="ARBA00010985"/>
    </source>
</evidence>
<keyword evidence="6" id="KW-0150">Chloroplast</keyword>
<dbReference type="GeneID" id="36960043"/>
<evidence type="ECO:0000256" key="3">
    <source>
        <dbReference type="ARBA" id="ARBA00021584"/>
    </source>
</evidence>
<gene>
    <name evidence="6" type="primary">ycf33</name>
</gene>
<keyword evidence="5" id="KW-1133">Transmembrane helix</keyword>
<dbReference type="AlphaFoldDB" id="A0A2U9NSV2"/>
<organism evidence="6">
    <name type="scientific">Biddulphiella tridens</name>
    <dbReference type="NCBI Taxonomy" id="1003022"/>
    <lineage>
        <taxon>Eukaryota</taxon>
        <taxon>Sar</taxon>
        <taxon>Stramenopiles</taxon>
        <taxon>Ochrophyta</taxon>
        <taxon>Bacillariophyta</taxon>
        <taxon>Mediophyceae</taxon>
        <taxon>Biddulphiophycidae</taxon>
        <taxon>Biddulphiales</taxon>
        <taxon>Biddulphiaceae</taxon>
        <taxon>Biddulphiella</taxon>
    </lineage>
</organism>
<protein>
    <recommendedName>
        <fullName evidence="3">Uncharacterized protein ycf33</fullName>
    </recommendedName>
</protein>
<evidence type="ECO:0000256" key="4">
    <source>
        <dbReference type="ARBA" id="ARBA00022640"/>
    </source>
</evidence>
<keyword evidence="4 6" id="KW-0934">Plastid</keyword>
<dbReference type="EMBL" id="MG755806">
    <property type="protein sequence ID" value="AWT40159.1"/>
    <property type="molecule type" value="Genomic_DNA"/>
</dbReference>
<comment type="subcellular location">
    <subcellularLocation>
        <location evidence="1">Plastid</location>
    </subcellularLocation>
</comment>
<dbReference type="GO" id="GO:0009536">
    <property type="term" value="C:plastid"/>
    <property type="evidence" value="ECO:0007669"/>
    <property type="project" value="UniProtKB-SubCell"/>
</dbReference>
<sequence>MNNFWTNVFRYPRFFISSLIGLILVILTPFKSLFKTSKLRIFLIIFLLLFLLALSNILINMIGL</sequence>
<reference evidence="6" key="1">
    <citation type="journal article" date="2018" name="Adv. Bot. Res.">
        <title>Evolution of the Plastid Genomes in Diatoms.</title>
        <authorList>
            <person name="Yu M."/>
            <person name="Ashworth M.P."/>
            <person name="Hajrah N.H."/>
            <person name="Khiyami M.A."/>
            <person name="Sabir M.J."/>
            <person name="Alhebshi A.M."/>
            <person name="Al-Malki A.L."/>
            <person name="Sabir J.S.M."/>
            <person name="Theriot E.C."/>
            <person name="Jansen R.K."/>
        </authorList>
    </citation>
    <scope>NUCLEOTIDE SEQUENCE</scope>
</reference>
<evidence type="ECO:0000313" key="6">
    <source>
        <dbReference type="EMBL" id="AWT40159.1"/>
    </source>
</evidence>
<keyword evidence="5" id="KW-0812">Transmembrane</keyword>
<proteinExistence type="inferred from homology"/>
<accession>A0A2U9NSV2</accession>
<geneLocation type="chloroplast" evidence="6"/>
<evidence type="ECO:0000256" key="5">
    <source>
        <dbReference type="SAM" id="Phobius"/>
    </source>
</evidence>
<dbReference type="InterPro" id="IPR008470">
    <property type="entry name" value="Uncharacterised_Ycf33"/>
</dbReference>
<dbReference type="RefSeq" id="YP_009497446.1">
    <property type="nucleotide sequence ID" value="NC_038007.1"/>
</dbReference>
<feature type="transmembrane region" description="Helical" evidence="5">
    <location>
        <begin position="14"/>
        <end position="34"/>
    </location>
</feature>
<dbReference type="Pfam" id="PF05421">
    <property type="entry name" value="DUF751"/>
    <property type="match status" value="1"/>
</dbReference>
<comment type="similarity">
    <text evidence="2">Belongs to the ycf33 family.</text>
</comment>
<keyword evidence="5" id="KW-0472">Membrane</keyword>
<name>A0A2U9NSV2_9STRA</name>
<evidence type="ECO:0000256" key="1">
    <source>
        <dbReference type="ARBA" id="ARBA00004474"/>
    </source>
</evidence>